<keyword evidence="9" id="KW-1185">Reference proteome</keyword>
<dbReference type="InterPro" id="IPR001471">
    <property type="entry name" value="AP2/ERF_dom"/>
</dbReference>
<gene>
    <name evidence="8" type="ORF">NC653_019851</name>
</gene>
<dbReference type="AlphaFoldDB" id="A0AAD6QDQ8"/>
<comment type="caution">
    <text evidence="8">The sequence shown here is derived from an EMBL/GenBank/DDBJ whole genome shotgun (WGS) entry which is preliminary data.</text>
</comment>
<organism evidence="8 9">
    <name type="scientific">Populus alba x Populus x berolinensis</name>
    <dbReference type="NCBI Taxonomy" id="444605"/>
    <lineage>
        <taxon>Eukaryota</taxon>
        <taxon>Viridiplantae</taxon>
        <taxon>Streptophyta</taxon>
        <taxon>Embryophyta</taxon>
        <taxon>Tracheophyta</taxon>
        <taxon>Spermatophyta</taxon>
        <taxon>Magnoliopsida</taxon>
        <taxon>eudicotyledons</taxon>
        <taxon>Gunneridae</taxon>
        <taxon>Pentapetalae</taxon>
        <taxon>rosids</taxon>
        <taxon>fabids</taxon>
        <taxon>Malpighiales</taxon>
        <taxon>Salicaceae</taxon>
        <taxon>Saliceae</taxon>
        <taxon>Populus</taxon>
    </lineage>
</organism>
<feature type="domain" description="AP2/ERF" evidence="7">
    <location>
        <begin position="5"/>
        <end position="65"/>
    </location>
</feature>
<dbReference type="FunFam" id="3.30.730.10:FF:000005">
    <property type="entry name" value="ethylene-responsive transcription factor RAP2-11"/>
    <property type="match status" value="1"/>
</dbReference>
<dbReference type="GO" id="GO:0003677">
    <property type="term" value="F:DNA binding"/>
    <property type="evidence" value="ECO:0007669"/>
    <property type="project" value="UniProtKB-KW"/>
</dbReference>
<evidence type="ECO:0000256" key="3">
    <source>
        <dbReference type="ARBA" id="ARBA00023125"/>
    </source>
</evidence>
<keyword evidence="5" id="KW-0539">Nucleus</keyword>
<keyword evidence="3" id="KW-0238">DNA-binding</keyword>
<dbReference type="PANTHER" id="PTHR31194:SF197">
    <property type="entry name" value="OS12G0582900 PROTEIN"/>
    <property type="match status" value="1"/>
</dbReference>
<evidence type="ECO:0000259" key="7">
    <source>
        <dbReference type="PROSITE" id="PS51032"/>
    </source>
</evidence>
<dbReference type="GO" id="GO:0009877">
    <property type="term" value="P:nodulation"/>
    <property type="evidence" value="ECO:0007669"/>
    <property type="project" value="UniProtKB-ARBA"/>
</dbReference>
<accession>A0AAD6QDQ8</accession>
<evidence type="ECO:0000256" key="6">
    <source>
        <dbReference type="ARBA" id="ARBA00024343"/>
    </source>
</evidence>
<evidence type="ECO:0000256" key="5">
    <source>
        <dbReference type="ARBA" id="ARBA00023242"/>
    </source>
</evidence>
<name>A0AAD6QDQ8_9ROSI</name>
<dbReference type="Proteomes" id="UP001164929">
    <property type="component" value="Chromosome 8"/>
</dbReference>
<protein>
    <recommendedName>
        <fullName evidence="7">AP2/ERF domain-containing protein</fullName>
    </recommendedName>
</protein>
<dbReference type="InterPro" id="IPR036955">
    <property type="entry name" value="AP2/ERF_dom_sf"/>
</dbReference>
<dbReference type="InterPro" id="IPR050913">
    <property type="entry name" value="AP2/ERF_ERF"/>
</dbReference>
<dbReference type="CDD" id="cd00018">
    <property type="entry name" value="AP2"/>
    <property type="match status" value="1"/>
</dbReference>
<dbReference type="GO" id="GO:0005634">
    <property type="term" value="C:nucleus"/>
    <property type="evidence" value="ECO:0007669"/>
    <property type="project" value="UniProtKB-SubCell"/>
</dbReference>
<keyword evidence="2" id="KW-0805">Transcription regulation</keyword>
<evidence type="ECO:0000313" key="8">
    <source>
        <dbReference type="EMBL" id="KAJ6986468.1"/>
    </source>
</evidence>
<sequence>MEWKREPGEGDEERRPSGRLVAEIKDTIQKIRAWLGTYDTAEEAARAYVEAACLLHGANTRTNLWPCSPSSHSKRAARGWRLSAKIVNLLRSWDCTSTFEADDSWSNVDGSVKEMIGAQWSRNHHGDEPPMKREIMKRWTHERKFSASLYANNGGKSECF</sequence>
<dbReference type="PANTHER" id="PTHR31194">
    <property type="entry name" value="SHN SHINE , DNA BINDING / TRANSCRIPTION FACTOR"/>
    <property type="match status" value="1"/>
</dbReference>
<dbReference type="EMBL" id="JAQIZT010000008">
    <property type="protein sequence ID" value="KAJ6986468.1"/>
    <property type="molecule type" value="Genomic_DNA"/>
</dbReference>
<evidence type="ECO:0000313" key="9">
    <source>
        <dbReference type="Proteomes" id="UP001164929"/>
    </source>
</evidence>
<comment type="similarity">
    <text evidence="6">Belongs to the AP2/ERF transcription factor family. ERF subfamily.</text>
</comment>
<dbReference type="SUPFAM" id="SSF54171">
    <property type="entry name" value="DNA-binding domain"/>
    <property type="match status" value="1"/>
</dbReference>
<dbReference type="InterPro" id="IPR016177">
    <property type="entry name" value="DNA-bd_dom_sf"/>
</dbReference>
<evidence type="ECO:0000256" key="1">
    <source>
        <dbReference type="ARBA" id="ARBA00004123"/>
    </source>
</evidence>
<evidence type="ECO:0000256" key="4">
    <source>
        <dbReference type="ARBA" id="ARBA00023163"/>
    </source>
</evidence>
<dbReference type="SMART" id="SM00380">
    <property type="entry name" value="AP2"/>
    <property type="match status" value="1"/>
</dbReference>
<evidence type="ECO:0000256" key="2">
    <source>
        <dbReference type="ARBA" id="ARBA00023015"/>
    </source>
</evidence>
<keyword evidence="4" id="KW-0804">Transcription</keyword>
<dbReference type="Gene3D" id="3.30.730.10">
    <property type="entry name" value="AP2/ERF domain"/>
    <property type="match status" value="1"/>
</dbReference>
<dbReference type="GO" id="GO:0003700">
    <property type="term" value="F:DNA-binding transcription factor activity"/>
    <property type="evidence" value="ECO:0007669"/>
    <property type="project" value="InterPro"/>
</dbReference>
<comment type="subcellular location">
    <subcellularLocation>
        <location evidence="1">Nucleus</location>
    </subcellularLocation>
</comment>
<dbReference type="PROSITE" id="PS51032">
    <property type="entry name" value="AP2_ERF"/>
    <property type="match status" value="1"/>
</dbReference>
<proteinExistence type="inferred from homology"/>
<reference evidence="8" key="1">
    <citation type="journal article" date="2023" name="Mol. Ecol. Resour.">
        <title>Chromosome-level genome assembly of a triploid poplar Populus alba 'Berolinensis'.</title>
        <authorList>
            <person name="Chen S."/>
            <person name="Yu Y."/>
            <person name="Wang X."/>
            <person name="Wang S."/>
            <person name="Zhang T."/>
            <person name="Zhou Y."/>
            <person name="He R."/>
            <person name="Meng N."/>
            <person name="Wang Y."/>
            <person name="Liu W."/>
            <person name="Liu Z."/>
            <person name="Liu J."/>
            <person name="Guo Q."/>
            <person name="Huang H."/>
            <person name="Sederoff R.R."/>
            <person name="Wang G."/>
            <person name="Qu G."/>
            <person name="Chen S."/>
        </authorList>
    </citation>
    <scope>NUCLEOTIDE SEQUENCE</scope>
    <source>
        <strain evidence="8">SC-2020</strain>
    </source>
</reference>